<evidence type="ECO:0000313" key="6">
    <source>
        <dbReference type="EMBL" id="HHM01737.1"/>
    </source>
</evidence>
<comment type="caution">
    <text evidence="6">The sequence shown here is derived from an EMBL/GenBank/DDBJ whole genome shotgun (WGS) entry which is preliminary data.</text>
</comment>
<evidence type="ECO:0000256" key="4">
    <source>
        <dbReference type="PIRSR" id="PIRSR617453-50"/>
    </source>
</evidence>
<evidence type="ECO:0000256" key="3">
    <source>
        <dbReference type="HAMAP-Rule" id="MF_00272"/>
    </source>
</evidence>
<comment type="function">
    <text evidence="3">The glycine cleavage system catalyzes the degradation of glycine. The H protein shuttles the methylamine group of glycine from the P protein to the T protein.</text>
</comment>
<evidence type="ECO:0000256" key="2">
    <source>
        <dbReference type="ARBA" id="ARBA00022823"/>
    </source>
</evidence>
<evidence type="ECO:0000256" key="1">
    <source>
        <dbReference type="ARBA" id="ARBA00009249"/>
    </source>
</evidence>
<name>A0A7V5RNF6_CALAY</name>
<dbReference type="SUPFAM" id="SSF51230">
    <property type="entry name" value="Single hybrid motif"/>
    <property type="match status" value="1"/>
</dbReference>
<dbReference type="PANTHER" id="PTHR11715">
    <property type="entry name" value="GLYCINE CLEAVAGE SYSTEM H PROTEIN"/>
    <property type="match status" value="1"/>
</dbReference>
<dbReference type="EMBL" id="DRLI01000068">
    <property type="protein sequence ID" value="HHM01737.1"/>
    <property type="molecule type" value="Genomic_DNA"/>
</dbReference>
<dbReference type="GO" id="GO:0005829">
    <property type="term" value="C:cytosol"/>
    <property type="evidence" value="ECO:0007669"/>
    <property type="project" value="TreeGrafter"/>
</dbReference>
<dbReference type="PROSITE" id="PS00189">
    <property type="entry name" value="LIPOYL"/>
    <property type="match status" value="1"/>
</dbReference>
<feature type="modified residue" description="N6-lipoyllysine" evidence="3 4">
    <location>
        <position position="63"/>
    </location>
</feature>
<dbReference type="NCBIfam" id="TIGR00527">
    <property type="entry name" value="gcvH"/>
    <property type="match status" value="1"/>
</dbReference>
<dbReference type="PANTHER" id="PTHR11715:SF3">
    <property type="entry name" value="GLYCINE CLEAVAGE SYSTEM H PROTEIN-RELATED"/>
    <property type="match status" value="1"/>
</dbReference>
<protein>
    <recommendedName>
        <fullName evidence="3">Glycine cleavage system H protein</fullName>
    </recommendedName>
</protein>
<dbReference type="Proteomes" id="UP000885771">
    <property type="component" value="Unassembled WGS sequence"/>
</dbReference>
<dbReference type="AlphaFoldDB" id="A0A7V5RNF6"/>
<accession>A0A7V5RNF6</accession>
<dbReference type="PROSITE" id="PS50968">
    <property type="entry name" value="BIOTINYL_LIPOYL"/>
    <property type="match status" value="1"/>
</dbReference>
<sequence length="125" mass="13507">MNIPDDLKYTKDHEWVRLEGDTATVGITDYAQGELGDVVFVELPAVGDQVSANDTFGTIEAVKAVADLYSPLDGEVVEVNEALEDAPDTVNNDPYGAGWMVKVKVADSGAYENLLSADDYREHIG</sequence>
<reference evidence="6" key="1">
    <citation type="journal article" date="2020" name="mSystems">
        <title>Genome- and Community-Level Interaction Insights into Carbon Utilization and Element Cycling Functions of Hydrothermarchaeota in Hydrothermal Sediment.</title>
        <authorList>
            <person name="Zhou Z."/>
            <person name="Liu Y."/>
            <person name="Xu W."/>
            <person name="Pan J."/>
            <person name="Luo Z.H."/>
            <person name="Li M."/>
        </authorList>
    </citation>
    <scope>NUCLEOTIDE SEQUENCE [LARGE SCALE GENOMIC DNA]</scope>
    <source>
        <strain evidence="6">HyVt-460</strain>
    </source>
</reference>
<dbReference type="GO" id="GO:0005960">
    <property type="term" value="C:glycine cleavage complex"/>
    <property type="evidence" value="ECO:0007669"/>
    <property type="project" value="InterPro"/>
</dbReference>
<dbReference type="InterPro" id="IPR033753">
    <property type="entry name" value="GCV_H/Fam206"/>
</dbReference>
<keyword evidence="2 3" id="KW-0450">Lipoyl</keyword>
<dbReference type="InterPro" id="IPR003016">
    <property type="entry name" value="2-oxoA_DH_lipoyl-BS"/>
</dbReference>
<comment type="similarity">
    <text evidence="1 3">Belongs to the GcvH family.</text>
</comment>
<evidence type="ECO:0000259" key="5">
    <source>
        <dbReference type="PROSITE" id="PS50968"/>
    </source>
</evidence>
<dbReference type="Pfam" id="PF01597">
    <property type="entry name" value="GCV_H"/>
    <property type="match status" value="1"/>
</dbReference>
<dbReference type="Gene3D" id="2.40.50.100">
    <property type="match status" value="1"/>
</dbReference>
<comment type="cofactor">
    <cofactor evidence="3">
        <name>(R)-lipoate</name>
        <dbReference type="ChEBI" id="CHEBI:83088"/>
    </cofactor>
    <text evidence="3">Binds 1 lipoyl cofactor covalently.</text>
</comment>
<dbReference type="InterPro" id="IPR017453">
    <property type="entry name" value="GCV_H_sub"/>
</dbReference>
<dbReference type="CDD" id="cd06848">
    <property type="entry name" value="GCS_H"/>
    <property type="match status" value="1"/>
</dbReference>
<gene>
    <name evidence="3 6" type="primary">gcvH</name>
    <name evidence="6" type="ORF">ENJ15_01900</name>
</gene>
<dbReference type="GO" id="GO:0019464">
    <property type="term" value="P:glycine decarboxylation via glycine cleavage system"/>
    <property type="evidence" value="ECO:0007669"/>
    <property type="project" value="UniProtKB-UniRule"/>
</dbReference>
<proteinExistence type="inferred from homology"/>
<dbReference type="HAMAP" id="MF_00272">
    <property type="entry name" value="GcvH"/>
    <property type="match status" value="1"/>
</dbReference>
<comment type="subunit">
    <text evidence="3">The glycine cleavage system is composed of four proteins: P, T, L and H.</text>
</comment>
<feature type="domain" description="Lipoyl-binding" evidence="5">
    <location>
        <begin position="22"/>
        <end position="104"/>
    </location>
</feature>
<dbReference type="InterPro" id="IPR000089">
    <property type="entry name" value="Biotin_lipoyl"/>
</dbReference>
<dbReference type="InterPro" id="IPR011053">
    <property type="entry name" value="Single_hybrid_motif"/>
</dbReference>
<dbReference type="NCBIfam" id="NF002270">
    <property type="entry name" value="PRK01202.1"/>
    <property type="match status" value="1"/>
</dbReference>
<dbReference type="InterPro" id="IPR002930">
    <property type="entry name" value="GCV_H"/>
</dbReference>
<dbReference type="GO" id="GO:0009249">
    <property type="term" value="P:protein lipoylation"/>
    <property type="evidence" value="ECO:0007669"/>
    <property type="project" value="TreeGrafter"/>
</dbReference>
<organism evidence="6">
    <name type="scientific">Caldithrix abyssi</name>
    <dbReference type="NCBI Taxonomy" id="187145"/>
    <lineage>
        <taxon>Bacteria</taxon>
        <taxon>Pseudomonadati</taxon>
        <taxon>Calditrichota</taxon>
        <taxon>Calditrichia</taxon>
        <taxon>Calditrichales</taxon>
        <taxon>Calditrichaceae</taxon>
        <taxon>Caldithrix</taxon>
    </lineage>
</organism>